<sequence>MSKILQGCRLIFRHLWAVFGHYVLAMSGMLLVATGTQLDFQSFIGSNVREASGLLQGCSLISRHLWVVSGTRPHPGCNRATAGSQPDFQAFLRSFWARSCQRCVRATAGMELDFQVISGSFWGWCAGHVQDASWPGNVWDAARMQPDFQAFLGKFLDTVFRPCQARQAMSGTRLGRGRDAAWFSGISRQFQGHGVQAMSRTHHGHGVQAMGLQN</sequence>
<evidence type="ECO:0000313" key="2">
    <source>
        <dbReference type="EMBL" id="CAA3008314.1"/>
    </source>
</evidence>
<reference evidence="2 3" key="1">
    <citation type="submission" date="2019-12" db="EMBL/GenBank/DDBJ databases">
        <authorList>
            <person name="Alioto T."/>
            <person name="Alioto T."/>
            <person name="Gomez Garrido J."/>
        </authorList>
    </citation>
    <scope>NUCLEOTIDE SEQUENCE [LARGE SCALE GENOMIC DNA]</scope>
</reference>
<gene>
    <name evidence="2" type="ORF">OLEA9_A038903</name>
</gene>
<keyword evidence="3" id="KW-1185">Reference proteome</keyword>
<dbReference type="EMBL" id="CACTIH010007295">
    <property type="protein sequence ID" value="CAA3008314.1"/>
    <property type="molecule type" value="Genomic_DNA"/>
</dbReference>
<accession>A0A8S0TU84</accession>
<keyword evidence="1" id="KW-0812">Transmembrane</keyword>
<dbReference type="Gramene" id="OE9A038903T1">
    <property type="protein sequence ID" value="OE9A038903C1"/>
    <property type="gene ID" value="OE9A038903"/>
</dbReference>
<protein>
    <submittedName>
        <fullName evidence="2">Uncharacterized protein</fullName>
    </submittedName>
</protein>
<comment type="caution">
    <text evidence="2">The sequence shown here is derived from an EMBL/GenBank/DDBJ whole genome shotgun (WGS) entry which is preliminary data.</text>
</comment>
<dbReference type="Proteomes" id="UP000594638">
    <property type="component" value="Unassembled WGS sequence"/>
</dbReference>
<dbReference type="AlphaFoldDB" id="A0A8S0TU84"/>
<keyword evidence="1" id="KW-1133">Transmembrane helix</keyword>
<proteinExistence type="predicted"/>
<name>A0A8S0TU84_OLEEU</name>
<feature type="transmembrane region" description="Helical" evidence="1">
    <location>
        <begin position="12"/>
        <end position="33"/>
    </location>
</feature>
<keyword evidence="1" id="KW-0472">Membrane</keyword>
<organism evidence="2 3">
    <name type="scientific">Olea europaea subsp. europaea</name>
    <dbReference type="NCBI Taxonomy" id="158383"/>
    <lineage>
        <taxon>Eukaryota</taxon>
        <taxon>Viridiplantae</taxon>
        <taxon>Streptophyta</taxon>
        <taxon>Embryophyta</taxon>
        <taxon>Tracheophyta</taxon>
        <taxon>Spermatophyta</taxon>
        <taxon>Magnoliopsida</taxon>
        <taxon>eudicotyledons</taxon>
        <taxon>Gunneridae</taxon>
        <taxon>Pentapetalae</taxon>
        <taxon>asterids</taxon>
        <taxon>lamiids</taxon>
        <taxon>Lamiales</taxon>
        <taxon>Oleaceae</taxon>
        <taxon>Oleeae</taxon>
        <taxon>Olea</taxon>
    </lineage>
</organism>
<evidence type="ECO:0000256" key="1">
    <source>
        <dbReference type="SAM" id="Phobius"/>
    </source>
</evidence>
<evidence type="ECO:0000313" key="3">
    <source>
        <dbReference type="Proteomes" id="UP000594638"/>
    </source>
</evidence>